<dbReference type="InterPro" id="IPR036679">
    <property type="entry name" value="FlgN-like_sf"/>
</dbReference>
<dbReference type="EMBL" id="JXXZ01000013">
    <property type="protein sequence ID" value="KJY97203.1"/>
    <property type="molecule type" value="Genomic_DNA"/>
</dbReference>
<evidence type="ECO:0000256" key="3">
    <source>
        <dbReference type="ARBA" id="ARBA00022795"/>
    </source>
</evidence>
<proteinExistence type="inferred from homology"/>
<dbReference type="EMBL" id="PNCG01000004">
    <property type="protein sequence ID" value="TMP87893.1"/>
    <property type="molecule type" value="Genomic_DNA"/>
</dbReference>
<dbReference type="GO" id="GO:0044780">
    <property type="term" value="P:bacterial-type flagellum assembly"/>
    <property type="evidence" value="ECO:0007669"/>
    <property type="project" value="InterPro"/>
</dbReference>
<evidence type="ECO:0000313" key="7">
    <source>
        <dbReference type="Proteomes" id="UP000033664"/>
    </source>
</evidence>
<dbReference type="Proteomes" id="UP000305874">
    <property type="component" value="Unassembled WGS sequence"/>
</dbReference>
<evidence type="ECO:0000256" key="1">
    <source>
        <dbReference type="ARBA" id="ARBA00002397"/>
    </source>
</evidence>
<dbReference type="Gene3D" id="1.20.58.300">
    <property type="entry name" value="FlgN-like"/>
    <property type="match status" value="1"/>
</dbReference>
<dbReference type="STRING" id="151081.TW72_15440"/>
<evidence type="ECO:0000256" key="4">
    <source>
        <dbReference type="SAM" id="Coils"/>
    </source>
</evidence>
<keyword evidence="6" id="KW-0966">Cell projection</keyword>
<dbReference type="OrthoDB" id="6313931at2"/>
<keyword evidence="3" id="KW-1005">Bacterial flagellum biogenesis</keyword>
<comment type="similarity">
    <text evidence="2">Belongs to the FlgN family.</text>
</comment>
<dbReference type="eggNOG" id="ENOG5030A8P">
    <property type="taxonomic scope" value="Bacteria"/>
</dbReference>
<sequence length="142" mass="15495">MADSALSVALGQQLSSLQDLLQLLEDELSAIAGRSGDELKELTPKKEQALVQIQQQDQHIAQLLKAQEQEVLAPHQEMIEHAQTLLLKCKQQNQVNAQAAHNAQLTVKQLKDILIGAPSSLTYAADGGIDRSENKIVKNLKA</sequence>
<protein>
    <submittedName>
        <fullName evidence="6">Flagellar biogenesis protein</fullName>
    </submittedName>
</protein>
<evidence type="ECO:0000313" key="6">
    <source>
        <dbReference type="EMBL" id="TMP87893.1"/>
    </source>
</evidence>
<gene>
    <name evidence="6" type="ORF">CWC05_06285</name>
    <name evidence="5" type="ORF">TW72_15440</name>
</gene>
<dbReference type="Proteomes" id="UP000033664">
    <property type="component" value="Unassembled WGS sequence"/>
</dbReference>
<evidence type="ECO:0000313" key="5">
    <source>
        <dbReference type="EMBL" id="KJY97203.1"/>
    </source>
</evidence>
<reference evidence="5 7" key="1">
    <citation type="journal article" date="2015" name="BMC Genomics">
        <title>Genome mining reveals unlocked bioactive potential of marine Gram-negative bacteria.</title>
        <authorList>
            <person name="Machado H."/>
            <person name="Sonnenschein E.C."/>
            <person name="Melchiorsen J."/>
            <person name="Gram L."/>
        </authorList>
    </citation>
    <scope>NUCLEOTIDE SEQUENCE [LARGE SCALE GENOMIC DNA]</scope>
    <source>
        <strain evidence="5 7">S3137</strain>
    </source>
</reference>
<dbReference type="RefSeq" id="WP_022944063.1">
    <property type="nucleotide sequence ID" value="NZ_CP023396.1"/>
</dbReference>
<keyword evidence="7" id="KW-1185">Reference proteome</keyword>
<feature type="coiled-coil region" evidence="4">
    <location>
        <begin position="7"/>
        <end position="34"/>
    </location>
</feature>
<evidence type="ECO:0000313" key="8">
    <source>
        <dbReference type="Proteomes" id="UP000305874"/>
    </source>
</evidence>
<evidence type="ECO:0000256" key="2">
    <source>
        <dbReference type="ARBA" id="ARBA00007703"/>
    </source>
</evidence>
<dbReference type="InterPro" id="IPR007809">
    <property type="entry name" value="FlgN-like"/>
</dbReference>
<dbReference type="AlphaFoldDB" id="A0A0F4PZ10"/>
<name>A0A0F4PZ10_9GAMM</name>
<accession>A0A0F4PZ10</accession>
<keyword evidence="6" id="KW-0282">Flagellum</keyword>
<reference evidence="8" key="3">
    <citation type="submission" date="2019-06" db="EMBL/GenBank/DDBJ databases">
        <title>Co-occurence of chitin degradation, pigmentation and bioactivity in marine Pseudoalteromonas.</title>
        <authorList>
            <person name="Sonnenschein E.C."/>
            <person name="Bech P.K."/>
        </authorList>
    </citation>
    <scope>NUCLEOTIDE SEQUENCE [LARGE SCALE GENOMIC DNA]</scope>
    <source>
        <strain evidence="8">S2897</strain>
    </source>
</reference>
<keyword evidence="4" id="KW-0175">Coiled coil</keyword>
<organism evidence="5 7">
    <name type="scientific">Pseudoalteromonas ruthenica</name>
    <dbReference type="NCBI Taxonomy" id="151081"/>
    <lineage>
        <taxon>Bacteria</taxon>
        <taxon>Pseudomonadati</taxon>
        <taxon>Pseudomonadota</taxon>
        <taxon>Gammaproteobacteria</taxon>
        <taxon>Alteromonadales</taxon>
        <taxon>Pseudoalteromonadaceae</taxon>
        <taxon>Pseudoalteromonas</taxon>
    </lineage>
</organism>
<comment type="function">
    <text evidence="1">Required for the efficient initiation of filament assembly.</text>
</comment>
<dbReference type="Pfam" id="PF05130">
    <property type="entry name" value="FlgN"/>
    <property type="match status" value="1"/>
</dbReference>
<dbReference type="GeneID" id="58229893"/>
<reference evidence="6 8" key="2">
    <citation type="submission" date="2017-12" db="EMBL/GenBank/DDBJ databases">
        <authorList>
            <person name="Paulsen S."/>
            <person name="Gram L.K."/>
        </authorList>
    </citation>
    <scope>NUCLEOTIDE SEQUENCE [LARGE SCALE GENOMIC DNA]</scope>
    <source>
        <strain evidence="6 8">S2897</strain>
    </source>
</reference>
<keyword evidence="6" id="KW-0969">Cilium</keyword>
<reference evidence="6" key="4">
    <citation type="submission" date="2019-09" db="EMBL/GenBank/DDBJ databases">
        <title>Co-occurence of chitin degradation, pigmentation and bioactivity in marine Pseudoalteromonas.</title>
        <authorList>
            <person name="Sonnenschein E.C."/>
            <person name="Bech P.K."/>
        </authorList>
    </citation>
    <scope>NUCLEOTIDE SEQUENCE</scope>
    <source>
        <strain evidence="6">S2897</strain>
    </source>
</reference>
<dbReference type="SUPFAM" id="SSF140566">
    <property type="entry name" value="FlgN-like"/>
    <property type="match status" value="1"/>
</dbReference>
<dbReference type="PATRIC" id="fig|151081.8.peg.768"/>
<comment type="caution">
    <text evidence="5">The sequence shown here is derived from an EMBL/GenBank/DDBJ whole genome shotgun (WGS) entry which is preliminary data.</text>
</comment>